<sequence length="67" mass="7486">MKETVDYQCDESNDISALTLLHQEVAGYSDVSSSYLFSDNKLIAGSYDLDIDDTAFDDLSKKNRSNI</sequence>
<accession>A5ZQ18</accession>
<gene>
    <name evidence="1" type="ORF">RUMOBE_01088</name>
</gene>
<protein>
    <submittedName>
        <fullName evidence="1">Uncharacterized protein</fullName>
    </submittedName>
</protein>
<dbReference type="RefSeq" id="WP_005424420.1">
    <property type="nucleotide sequence ID" value="NZ_DS264311.1"/>
</dbReference>
<evidence type="ECO:0000313" key="2">
    <source>
        <dbReference type="Proteomes" id="UP000006002"/>
    </source>
</evidence>
<reference evidence="1 2" key="2">
    <citation type="submission" date="2007-04" db="EMBL/GenBank/DDBJ databases">
        <title>Draft genome sequence of Ruminococcus obeum (ATCC 29174).</title>
        <authorList>
            <person name="Sudarsanam P."/>
            <person name="Ley R."/>
            <person name="Guruge J."/>
            <person name="Turnbaugh P.J."/>
            <person name="Mahowald M."/>
            <person name="Liep D."/>
            <person name="Gordon J."/>
        </authorList>
    </citation>
    <scope>NUCLEOTIDE SEQUENCE [LARGE SCALE GENOMIC DNA]</scope>
    <source>
        <strain evidence="1 2">ATCC 29174</strain>
    </source>
</reference>
<dbReference type="Proteomes" id="UP000006002">
    <property type="component" value="Unassembled WGS sequence"/>
</dbReference>
<comment type="caution">
    <text evidence="1">The sequence shown here is derived from an EMBL/GenBank/DDBJ whole genome shotgun (WGS) entry which is preliminary data.</text>
</comment>
<dbReference type="AlphaFoldDB" id="A5ZQ18"/>
<name>A5ZQ18_9FIRM</name>
<proteinExistence type="predicted"/>
<reference evidence="1 2" key="1">
    <citation type="submission" date="2007-03" db="EMBL/GenBank/DDBJ databases">
        <authorList>
            <person name="Fulton L."/>
            <person name="Clifton S."/>
            <person name="Fulton B."/>
            <person name="Xu J."/>
            <person name="Minx P."/>
            <person name="Pepin K.H."/>
            <person name="Johnson M."/>
            <person name="Thiruvilangam P."/>
            <person name="Bhonagiri V."/>
            <person name="Nash W.E."/>
            <person name="Mardis E.R."/>
            <person name="Wilson R.K."/>
        </authorList>
    </citation>
    <scope>NUCLEOTIDE SEQUENCE [LARGE SCALE GENOMIC DNA]</scope>
    <source>
        <strain evidence="1 2">ATCC 29174</strain>
    </source>
</reference>
<evidence type="ECO:0000313" key="1">
    <source>
        <dbReference type="EMBL" id="EDM88182.1"/>
    </source>
</evidence>
<dbReference type="EMBL" id="AAVO02000003">
    <property type="protein sequence ID" value="EDM88182.1"/>
    <property type="molecule type" value="Genomic_DNA"/>
</dbReference>
<organism evidence="1 2">
    <name type="scientific">Blautia obeum ATCC 29174</name>
    <dbReference type="NCBI Taxonomy" id="411459"/>
    <lineage>
        <taxon>Bacteria</taxon>
        <taxon>Bacillati</taxon>
        <taxon>Bacillota</taxon>
        <taxon>Clostridia</taxon>
        <taxon>Lachnospirales</taxon>
        <taxon>Lachnospiraceae</taxon>
        <taxon>Blautia</taxon>
    </lineage>
</organism>
<dbReference type="HOGENOM" id="CLU_2803883_0_0_9"/>